<proteinExistence type="predicted"/>
<evidence type="ECO:0000256" key="1">
    <source>
        <dbReference type="SAM" id="MobiDB-lite"/>
    </source>
</evidence>
<keyword evidence="3" id="KW-1185">Reference proteome</keyword>
<gene>
    <name evidence="2" type="ORF">TcWFU_009825</name>
</gene>
<sequence length="99" mass="10599">MASITNPNVGTNRRGGRPEAAAAAAAGEEAEEVQNGLTNLEAEATVDWLRSLSPILQAILGTPPYICCVKIDWGGVERTFSVLQQPWRPAESFFGRDVG</sequence>
<protein>
    <submittedName>
        <fullName evidence="2">Uncharacterized protein</fullName>
    </submittedName>
</protein>
<organism evidence="2 3">
    <name type="scientific">Taenia crassiceps</name>
    <dbReference type="NCBI Taxonomy" id="6207"/>
    <lineage>
        <taxon>Eukaryota</taxon>
        <taxon>Metazoa</taxon>
        <taxon>Spiralia</taxon>
        <taxon>Lophotrochozoa</taxon>
        <taxon>Platyhelminthes</taxon>
        <taxon>Cestoda</taxon>
        <taxon>Eucestoda</taxon>
        <taxon>Cyclophyllidea</taxon>
        <taxon>Taeniidae</taxon>
        <taxon>Taenia</taxon>
    </lineage>
</organism>
<accession>A0ABR4Q2W4</accession>
<evidence type="ECO:0000313" key="2">
    <source>
        <dbReference type="EMBL" id="KAL5104013.1"/>
    </source>
</evidence>
<reference evidence="2 3" key="1">
    <citation type="journal article" date="2022" name="Front. Cell. Infect. Microbiol.">
        <title>The Genomes of Two Strains of Taenia crassiceps the Animal Model for the Study of Human Cysticercosis.</title>
        <authorList>
            <person name="Bobes R.J."/>
            <person name="Estrada K."/>
            <person name="Rios-Valencia D.G."/>
            <person name="Calderon-Gallegos A."/>
            <person name="de la Torre P."/>
            <person name="Carrero J.C."/>
            <person name="Sanchez-Flores A."/>
            <person name="Laclette J.P."/>
        </authorList>
    </citation>
    <scope>NUCLEOTIDE SEQUENCE [LARGE SCALE GENOMIC DNA]</scope>
    <source>
        <strain evidence="2">WFUcys</strain>
    </source>
</reference>
<feature type="region of interest" description="Disordered" evidence="1">
    <location>
        <begin position="1"/>
        <end position="29"/>
    </location>
</feature>
<name>A0ABR4Q2W4_9CEST</name>
<evidence type="ECO:0000313" key="3">
    <source>
        <dbReference type="Proteomes" id="UP001651158"/>
    </source>
</evidence>
<dbReference type="EMBL" id="JAKROA010000015">
    <property type="protein sequence ID" value="KAL5104013.1"/>
    <property type="molecule type" value="Genomic_DNA"/>
</dbReference>
<feature type="compositionally biased region" description="Polar residues" evidence="1">
    <location>
        <begin position="1"/>
        <end position="11"/>
    </location>
</feature>
<dbReference type="Proteomes" id="UP001651158">
    <property type="component" value="Unassembled WGS sequence"/>
</dbReference>
<comment type="caution">
    <text evidence="2">The sequence shown here is derived from an EMBL/GenBank/DDBJ whole genome shotgun (WGS) entry which is preliminary data.</text>
</comment>